<dbReference type="Gene3D" id="3.40.50.12780">
    <property type="entry name" value="N-terminal domain of ligase-like"/>
    <property type="match status" value="1"/>
</dbReference>
<evidence type="ECO:0000259" key="1">
    <source>
        <dbReference type="Pfam" id="PF00501"/>
    </source>
</evidence>
<accession>C9K4R9</accession>
<organism evidence="2">
    <name type="scientific">Streptomyces sp. Sp080513GE-23</name>
    <dbReference type="NCBI Taxonomy" id="630397"/>
    <lineage>
        <taxon>Bacteria</taxon>
        <taxon>Bacillati</taxon>
        <taxon>Actinomycetota</taxon>
        <taxon>Actinomycetes</taxon>
        <taxon>Kitasatosporales</taxon>
        <taxon>Streptomycetaceae</taxon>
        <taxon>Streptomyces</taxon>
    </lineage>
</organism>
<dbReference type="InterPro" id="IPR042099">
    <property type="entry name" value="ANL_N_sf"/>
</dbReference>
<name>C9K4R9_9ACTN</name>
<dbReference type="PANTHER" id="PTHR45527:SF1">
    <property type="entry name" value="FATTY ACID SYNTHASE"/>
    <property type="match status" value="1"/>
</dbReference>
<feature type="domain" description="AMP-dependent synthetase/ligase" evidence="1">
    <location>
        <begin position="1"/>
        <end position="186"/>
    </location>
</feature>
<protein>
    <submittedName>
        <fullName evidence="2">Non-ribosomal peptide synthetase</fullName>
    </submittedName>
</protein>
<dbReference type="GO" id="GO:0043041">
    <property type="term" value="P:amino acid activation for nonribosomal peptide biosynthetic process"/>
    <property type="evidence" value="ECO:0007669"/>
    <property type="project" value="TreeGrafter"/>
</dbReference>
<dbReference type="InterPro" id="IPR000873">
    <property type="entry name" value="AMP-dep_synth/lig_dom"/>
</dbReference>
<dbReference type="Pfam" id="PF00501">
    <property type="entry name" value="AMP-binding"/>
    <property type="match status" value="1"/>
</dbReference>
<dbReference type="GO" id="GO:0044550">
    <property type="term" value="P:secondary metabolite biosynthetic process"/>
    <property type="evidence" value="ECO:0007669"/>
    <property type="project" value="TreeGrafter"/>
</dbReference>
<dbReference type="GO" id="GO:0031177">
    <property type="term" value="F:phosphopantetheine binding"/>
    <property type="evidence" value="ECO:0007669"/>
    <property type="project" value="TreeGrafter"/>
</dbReference>
<dbReference type="AlphaFoldDB" id="C9K4R9"/>
<reference evidence="2" key="1">
    <citation type="journal article" date="2011" name="Environ. Microbiol.">
        <title>Streptomyces associated with a marine sponge Haliclona sp.; biosynthetic genes for secondary metabolites and products.</title>
        <authorList>
            <person name="Khan S.T."/>
            <person name="Komaki H."/>
            <person name="Motohashi K."/>
            <person name="Kozone I."/>
            <person name="Mukai A."/>
            <person name="Takagi M."/>
            <person name="Shin-ya K."/>
        </authorList>
    </citation>
    <scope>NUCLEOTIDE SEQUENCE</scope>
    <source>
        <strain evidence="2">Sp080513GE-23</strain>
    </source>
</reference>
<feature type="non-terminal residue" evidence="2">
    <location>
        <position position="1"/>
    </location>
</feature>
<evidence type="ECO:0000313" key="2">
    <source>
        <dbReference type="EMBL" id="BAI44083.1"/>
    </source>
</evidence>
<dbReference type="SUPFAM" id="SSF56801">
    <property type="entry name" value="Acetyl-CoA synthetase-like"/>
    <property type="match status" value="1"/>
</dbReference>
<sequence length="230" mass="24438">VVVSHTGLSSLITAQAEAFAITPHSRVLQFASAGFDASVAEIAVTLGSGACLVLPTREDRTGGTALTRFLTHKQVTHATLPPVVLAGLTPGTLPTITTLVTAGEALRPELATRWTPQHRLVNAYGPTESTVCTTIGILDPDSPTPYIGTPITNTHVYVLDHTLQPVPPGVTGELYISGAGLARGYLGRPALTAERFIANPFDQPGTRMYRTGDLVRWNDEGRLDYLGRSD</sequence>
<dbReference type="GO" id="GO:0005737">
    <property type="term" value="C:cytoplasm"/>
    <property type="evidence" value="ECO:0007669"/>
    <property type="project" value="TreeGrafter"/>
</dbReference>
<proteinExistence type="predicted"/>
<dbReference type="EMBL" id="AB492020">
    <property type="protein sequence ID" value="BAI44083.1"/>
    <property type="molecule type" value="Genomic_DNA"/>
</dbReference>
<dbReference type="PANTHER" id="PTHR45527">
    <property type="entry name" value="NONRIBOSOMAL PEPTIDE SYNTHETASE"/>
    <property type="match status" value="1"/>
</dbReference>
<feature type="non-terminal residue" evidence="2">
    <location>
        <position position="230"/>
    </location>
</feature>